<proteinExistence type="predicted"/>
<evidence type="ECO:0000313" key="3">
    <source>
        <dbReference type="EMBL" id="GHP15092.1"/>
    </source>
</evidence>
<evidence type="ECO:0000313" key="4">
    <source>
        <dbReference type="Proteomes" id="UP000604765"/>
    </source>
</evidence>
<reference evidence="3 4" key="1">
    <citation type="journal article" date="2021" name="Int. J. Syst. Evol. Microbiol.">
        <title>Lentilactobacillus fungorum sp. nov., isolated from spent mushroom substrates.</title>
        <authorList>
            <person name="Tohno M."/>
            <person name="Tanizawa Y."/>
            <person name="Kojima Y."/>
            <person name="Sakamoto M."/>
            <person name="Ohkuma M."/>
            <person name="Kobayashi H."/>
        </authorList>
    </citation>
    <scope>NUCLEOTIDE SEQUENCE [LARGE SCALE GENOMIC DNA]</scope>
    <source>
        <strain evidence="3 4">YK48G</strain>
    </source>
</reference>
<dbReference type="InterPro" id="IPR000326">
    <property type="entry name" value="PAP2/HPO"/>
</dbReference>
<accession>A0ABQ3W446</accession>
<dbReference type="Pfam" id="PF01569">
    <property type="entry name" value="PAP2"/>
    <property type="match status" value="1"/>
</dbReference>
<dbReference type="Proteomes" id="UP000604765">
    <property type="component" value="Unassembled WGS sequence"/>
</dbReference>
<dbReference type="Gene3D" id="1.20.144.10">
    <property type="entry name" value="Phosphatidic acid phosphatase type 2/haloperoxidase"/>
    <property type="match status" value="1"/>
</dbReference>
<name>A0ABQ3W446_9LACO</name>
<sequence>MIVNHLLKNNAKKLMLDLLFLVIIVLIGISRIYVGVHFASDVAGGWSLGFCLLGMSKFVFNKFIGGAS</sequence>
<keyword evidence="4" id="KW-1185">Reference proteome</keyword>
<evidence type="ECO:0000256" key="1">
    <source>
        <dbReference type="SAM" id="Phobius"/>
    </source>
</evidence>
<gene>
    <name evidence="3" type="ORF">YK48G_25170</name>
</gene>
<dbReference type="InterPro" id="IPR036938">
    <property type="entry name" value="PAP2/HPO_sf"/>
</dbReference>
<keyword evidence="1" id="KW-1133">Transmembrane helix</keyword>
<comment type="caution">
    <text evidence="3">The sequence shown here is derived from an EMBL/GenBank/DDBJ whole genome shotgun (WGS) entry which is preliminary data.</text>
</comment>
<dbReference type="EMBL" id="BNJR01000021">
    <property type="protein sequence ID" value="GHP15092.1"/>
    <property type="molecule type" value="Genomic_DNA"/>
</dbReference>
<feature type="domain" description="Phosphatidic acid phosphatase type 2/haloperoxidase" evidence="2">
    <location>
        <begin position="6"/>
        <end position="56"/>
    </location>
</feature>
<keyword evidence="1" id="KW-0812">Transmembrane</keyword>
<feature type="transmembrane region" description="Helical" evidence="1">
    <location>
        <begin position="42"/>
        <end position="60"/>
    </location>
</feature>
<keyword evidence="1" id="KW-0472">Membrane</keyword>
<feature type="transmembrane region" description="Helical" evidence="1">
    <location>
        <begin position="14"/>
        <end position="36"/>
    </location>
</feature>
<organism evidence="3 4">
    <name type="scientific">Lentilactobacillus fungorum</name>
    <dbReference type="NCBI Taxonomy" id="2201250"/>
    <lineage>
        <taxon>Bacteria</taxon>
        <taxon>Bacillati</taxon>
        <taxon>Bacillota</taxon>
        <taxon>Bacilli</taxon>
        <taxon>Lactobacillales</taxon>
        <taxon>Lactobacillaceae</taxon>
        <taxon>Lentilactobacillus</taxon>
    </lineage>
</organism>
<dbReference type="SUPFAM" id="SSF48317">
    <property type="entry name" value="Acid phosphatase/Vanadium-dependent haloperoxidase"/>
    <property type="match status" value="1"/>
</dbReference>
<evidence type="ECO:0000259" key="2">
    <source>
        <dbReference type="Pfam" id="PF01569"/>
    </source>
</evidence>
<protein>
    <recommendedName>
        <fullName evidence="2">Phosphatidic acid phosphatase type 2/haloperoxidase domain-containing protein</fullName>
    </recommendedName>
</protein>